<evidence type="ECO:0000256" key="1">
    <source>
        <dbReference type="ARBA" id="ARBA00022737"/>
    </source>
</evidence>
<protein>
    <recommendedName>
        <fullName evidence="4">VPS10 domain-containing protein</fullName>
    </recommendedName>
</protein>
<comment type="caution">
    <text evidence="5">The sequence shown here is derived from an EMBL/GenBank/DDBJ whole genome shotgun (WGS) entry which is preliminary data.</text>
</comment>
<reference evidence="5" key="1">
    <citation type="submission" date="2021-01" db="EMBL/GenBank/DDBJ databases">
        <authorList>
            <consortium name="Genoscope - CEA"/>
            <person name="William W."/>
        </authorList>
    </citation>
    <scope>NUCLEOTIDE SEQUENCE</scope>
</reference>
<keyword evidence="6" id="KW-1185">Reference proteome</keyword>
<dbReference type="PANTHER" id="PTHR12106:SF27">
    <property type="entry name" value="SORTILIN-RELATED RECEPTOR"/>
    <property type="match status" value="1"/>
</dbReference>
<dbReference type="InterPro" id="IPR031777">
    <property type="entry name" value="Sortilin_C"/>
</dbReference>
<organism evidence="5 6">
    <name type="scientific">Paramecium sonneborni</name>
    <dbReference type="NCBI Taxonomy" id="65129"/>
    <lineage>
        <taxon>Eukaryota</taxon>
        <taxon>Sar</taxon>
        <taxon>Alveolata</taxon>
        <taxon>Ciliophora</taxon>
        <taxon>Intramacronucleata</taxon>
        <taxon>Oligohymenophorea</taxon>
        <taxon>Peniculida</taxon>
        <taxon>Parameciidae</taxon>
        <taxon>Paramecium</taxon>
    </lineage>
</organism>
<sequence length="751" mass="86866">MLTLLLLLQVVLSQKILDSPLEQVIWCKTETFILTAKGLLYKNFTSEMPKFISNFTIREILQSEADIQVLYFIGDFDTSYVSQNCGKTYTKFKHDKTLHDFKLNPLEAHSLMAFKDFRCNSSTPLCKDKYKKQIYVSNDYGANWRMVLNRTRDAIWDKLIELPEIPDSRIVASYLNDLGHLQVSYSDDYFKTFKLLRNNSYGFYQTKEYLFILIDADSLSKGYDLEVIKQGTLNPVELVLPIEDHQKYIFTVLDTVNGSIFISISHLEDMPKIMNIYQSDNSGTKYTLSLLNNVRSLDTGNCDFEPIIRGTYIANIYDNTEFEKFKMRRSTKSTDGIKRLENYKQTRITFEQGGEWHALKAPKYDYRGQPIQCNGDCSLHLVGRSEAPRNRIISHSYIAIGTGNTGIYLGNQYKTYLTRDGGHTWFEILDGMHIYDIAENTGLIVFVSDEEQANEILYTWDEGLTFQKIKMNVTFDITNVVYKNGKFLFHGIQDSKTLGVAKEDDFTSSTLKGIVVSLDINQVMVRECQGFDQPGEQDSDYEFWYPSNYAGDKCLFGQKQKYIRRKRSSQCYNKQPSFPVQTENCPCTRADWECDVGYQRNIYSECVPMKEIKPKPCRGTYLKSQGYRKISGDECQDGVYLGPIETKCTEEDQVTQKDNINIKQGRVSEIPNYTEPLKPQINIPQKTVSVSEKKTEGGIKYQYLIFGLVCLIFTYVIKKKYFDGKYQTKKRQPAYYYPVKSSEKQRLFAEP</sequence>
<evidence type="ECO:0000313" key="6">
    <source>
        <dbReference type="Proteomes" id="UP000692954"/>
    </source>
</evidence>
<dbReference type="GO" id="GO:0005794">
    <property type="term" value="C:Golgi apparatus"/>
    <property type="evidence" value="ECO:0007669"/>
    <property type="project" value="TreeGrafter"/>
</dbReference>
<keyword evidence="3" id="KW-0812">Transmembrane</keyword>
<dbReference type="Pfam" id="PF15902">
    <property type="entry name" value="Sortilin-Vps10"/>
    <property type="match status" value="1"/>
</dbReference>
<keyword evidence="3" id="KW-0472">Membrane</keyword>
<dbReference type="Pfam" id="PF15901">
    <property type="entry name" value="Sortilin_C"/>
    <property type="match status" value="1"/>
</dbReference>
<feature type="transmembrane region" description="Helical" evidence="3">
    <location>
        <begin position="701"/>
        <end position="717"/>
    </location>
</feature>
<keyword evidence="3" id="KW-1133">Transmembrane helix</keyword>
<name>A0A8S1PSW4_9CILI</name>
<evidence type="ECO:0000256" key="3">
    <source>
        <dbReference type="SAM" id="Phobius"/>
    </source>
</evidence>
<dbReference type="InterPro" id="IPR006581">
    <property type="entry name" value="VPS10"/>
</dbReference>
<dbReference type="GO" id="GO:0016020">
    <property type="term" value="C:membrane"/>
    <property type="evidence" value="ECO:0007669"/>
    <property type="project" value="InterPro"/>
</dbReference>
<dbReference type="OrthoDB" id="443634at2759"/>
<dbReference type="EMBL" id="CAJJDN010000085">
    <property type="protein sequence ID" value="CAD8105773.1"/>
    <property type="molecule type" value="Genomic_DNA"/>
</dbReference>
<proteinExistence type="predicted"/>
<keyword evidence="1" id="KW-0677">Repeat</keyword>
<gene>
    <name evidence="5" type="ORF">PSON_ATCC_30995.1.T0850094</name>
</gene>
<dbReference type="GO" id="GO:0006892">
    <property type="term" value="P:post-Golgi vesicle-mediated transport"/>
    <property type="evidence" value="ECO:0007669"/>
    <property type="project" value="TreeGrafter"/>
</dbReference>
<evidence type="ECO:0000256" key="2">
    <source>
        <dbReference type="ARBA" id="ARBA00023180"/>
    </source>
</evidence>
<keyword evidence="2" id="KW-0325">Glycoprotein</keyword>
<evidence type="ECO:0000259" key="4">
    <source>
        <dbReference type="SMART" id="SM00602"/>
    </source>
</evidence>
<dbReference type="SMART" id="SM00602">
    <property type="entry name" value="VPS10"/>
    <property type="match status" value="1"/>
</dbReference>
<dbReference type="Proteomes" id="UP000692954">
    <property type="component" value="Unassembled WGS sequence"/>
</dbReference>
<evidence type="ECO:0000313" key="5">
    <source>
        <dbReference type="EMBL" id="CAD8105773.1"/>
    </source>
</evidence>
<dbReference type="AlphaFoldDB" id="A0A8S1PSW4"/>
<feature type="domain" description="VPS10" evidence="4">
    <location>
        <begin position="29"/>
        <end position="653"/>
    </location>
</feature>
<dbReference type="InterPro" id="IPR050310">
    <property type="entry name" value="VPS10-sortilin"/>
</dbReference>
<dbReference type="PANTHER" id="PTHR12106">
    <property type="entry name" value="SORTILIN RELATED"/>
    <property type="match status" value="1"/>
</dbReference>
<accession>A0A8S1PSW4</accession>
<dbReference type="InterPro" id="IPR031778">
    <property type="entry name" value="Sortilin_N"/>
</dbReference>